<dbReference type="InterPro" id="IPR014720">
    <property type="entry name" value="dsRBD_dom"/>
</dbReference>
<gene>
    <name evidence="3" type="ORF">K435DRAFT_793281</name>
</gene>
<dbReference type="AlphaFoldDB" id="A0A4S8MG69"/>
<dbReference type="GO" id="GO:0003723">
    <property type="term" value="F:RNA binding"/>
    <property type="evidence" value="ECO:0007669"/>
    <property type="project" value="UniProtKB-UniRule"/>
</dbReference>
<feature type="domain" description="DRBM" evidence="2">
    <location>
        <begin position="40"/>
        <end position="108"/>
    </location>
</feature>
<name>A0A4S8MG69_DENBC</name>
<sequence>MSITMLVDVDDSSRSELKSLLPKIESFIFQQSPRLKIMTHFVNQLNNVAQSNRWQQPVYSDTFTGPNHSPIWTSTVHISEVQNGQGSGPNRGAARENAARQALQVAGLPVQ</sequence>
<evidence type="ECO:0000313" key="3">
    <source>
        <dbReference type="EMBL" id="THV01471.1"/>
    </source>
</evidence>
<accession>A0A4S8MG69</accession>
<keyword evidence="1" id="KW-0694">RNA-binding</keyword>
<protein>
    <recommendedName>
        <fullName evidence="2">DRBM domain-containing protein</fullName>
    </recommendedName>
</protein>
<dbReference type="SUPFAM" id="SSF54768">
    <property type="entry name" value="dsRNA-binding domain-like"/>
    <property type="match status" value="1"/>
</dbReference>
<dbReference type="PROSITE" id="PS50137">
    <property type="entry name" value="DS_RBD"/>
    <property type="match status" value="1"/>
</dbReference>
<dbReference type="OrthoDB" id="112668at2759"/>
<dbReference type="SMART" id="SM00358">
    <property type="entry name" value="DSRM"/>
    <property type="match status" value="1"/>
</dbReference>
<dbReference type="Proteomes" id="UP000297245">
    <property type="component" value="Unassembled WGS sequence"/>
</dbReference>
<dbReference type="Gene3D" id="3.30.160.20">
    <property type="match status" value="1"/>
</dbReference>
<dbReference type="Pfam" id="PF00035">
    <property type="entry name" value="dsrm"/>
    <property type="match status" value="1"/>
</dbReference>
<dbReference type="CDD" id="cd10845">
    <property type="entry name" value="DSRM_RNAse_III_family"/>
    <property type="match status" value="1"/>
</dbReference>
<reference evidence="3 4" key="1">
    <citation type="journal article" date="2019" name="Nat. Ecol. Evol.">
        <title>Megaphylogeny resolves global patterns of mushroom evolution.</title>
        <authorList>
            <person name="Varga T."/>
            <person name="Krizsan K."/>
            <person name="Foldi C."/>
            <person name="Dima B."/>
            <person name="Sanchez-Garcia M."/>
            <person name="Sanchez-Ramirez S."/>
            <person name="Szollosi G.J."/>
            <person name="Szarkandi J.G."/>
            <person name="Papp V."/>
            <person name="Albert L."/>
            <person name="Andreopoulos W."/>
            <person name="Angelini C."/>
            <person name="Antonin V."/>
            <person name="Barry K.W."/>
            <person name="Bougher N.L."/>
            <person name="Buchanan P."/>
            <person name="Buyck B."/>
            <person name="Bense V."/>
            <person name="Catcheside P."/>
            <person name="Chovatia M."/>
            <person name="Cooper J."/>
            <person name="Damon W."/>
            <person name="Desjardin D."/>
            <person name="Finy P."/>
            <person name="Geml J."/>
            <person name="Haridas S."/>
            <person name="Hughes K."/>
            <person name="Justo A."/>
            <person name="Karasinski D."/>
            <person name="Kautmanova I."/>
            <person name="Kiss B."/>
            <person name="Kocsube S."/>
            <person name="Kotiranta H."/>
            <person name="LaButti K.M."/>
            <person name="Lechner B.E."/>
            <person name="Liimatainen K."/>
            <person name="Lipzen A."/>
            <person name="Lukacs Z."/>
            <person name="Mihaltcheva S."/>
            <person name="Morgado L.N."/>
            <person name="Niskanen T."/>
            <person name="Noordeloos M.E."/>
            <person name="Ohm R.A."/>
            <person name="Ortiz-Santana B."/>
            <person name="Ovrebo C."/>
            <person name="Racz N."/>
            <person name="Riley R."/>
            <person name="Savchenko A."/>
            <person name="Shiryaev A."/>
            <person name="Soop K."/>
            <person name="Spirin V."/>
            <person name="Szebenyi C."/>
            <person name="Tomsovsky M."/>
            <person name="Tulloss R.E."/>
            <person name="Uehling J."/>
            <person name="Grigoriev I.V."/>
            <person name="Vagvolgyi C."/>
            <person name="Papp T."/>
            <person name="Martin F.M."/>
            <person name="Miettinen O."/>
            <person name="Hibbett D.S."/>
            <person name="Nagy L.G."/>
        </authorList>
    </citation>
    <scope>NUCLEOTIDE SEQUENCE [LARGE SCALE GENOMIC DNA]</scope>
    <source>
        <strain evidence="3 4">CBS 962.96</strain>
    </source>
</reference>
<evidence type="ECO:0000313" key="4">
    <source>
        <dbReference type="Proteomes" id="UP000297245"/>
    </source>
</evidence>
<proteinExistence type="predicted"/>
<dbReference type="EMBL" id="ML179089">
    <property type="protein sequence ID" value="THV01471.1"/>
    <property type="molecule type" value="Genomic_DNA"/>
</dbReference>
<keyword evidence="4" id="KW-1185">Reference proteome</keyword>
<evidence type="ECO:0000259" key="2">
    <source>
        <dbReference type="PROSITE" id="PS50137"/>
    </source>
</evidence>
<evidence type="ECO:0000256" key="1">
    <source>
        <dbReference type="PROSITE-ProRule" id="PRU00266"/>
    </source>
</evidence>
<organism evidence="3 4">
    <name type="scientific">Dendrothele bispora (strain CBS 962.96)</name>
    <dbReference type="NCBI Taxonomy" id="1314807"/>
    <lineage>
        <taxon>Eukaryota</taxon>
        <taxon>Fungi</taxon>
        <taxon>Dikarya</taxon>
        <taxon>Basidiomycota</taxon>
        <taxon>Agaricomycotina</taxon>
        <taxon>Agaricomycetes</taxon>
        <taxon>Agaricomycetidae</taxon>
        <taxon>Agaricales</taxon>
        <taxon>Agaricales incertae sedis</taxon>
        <taxon>Dendrothele</taxon>
    </lineage>
</organism>